<feature type="domain" description="TonB-dependent receptor-like beta-barrel" evidence="12">
    <location>
        <begin position="239"/>
        <end position="637"/>
    </location>
</feature>
<name>A0A2T4I8D7_9SPHN</name>
<dbReference type="SUPFAM" id="SSF56935">
    <property type="entry name" value="Porins"/>
    <property type="match status" value="1"/>
</dbReference>
<evidence type="ECO:0000256" key="8">
    <source>
        <dbReference type="ARBA" id="ARBA00023170"/>
    </source>
</evidence>
<evidence type="ECO:0000256" key="3">
    <source>
        <dbReference type="ARBA" id="ARBA00022452"/>
    </source>
</evidence>
<keyword evidence="5" id="KW-0732">Signal</keyword>
<dbReference type="InterPro" id="IPR012910">
    <property type="entry name" value="Plug_dom"/>
</dbReference>
<dbReference type="Pfam" id="PF00593">
    <property type="entry name" value="TonB_dep_Rec_b-barrel"/>
    <property type="match status" value="1"/>
</dbReference>
<evidence type="ECO:0000256" key="1">
    <source>
        <dbReference type="ARBA" id="ARBA00004571"/>
    </source>
</evidence>
<dbReference type="InterPro" id="IPR037066">
    <property type="entry name" value="Plug_dom_sf"/>
</dbReference>
<dbReference type="Proteomes" id="UP000241206">
    <property type="component" value="Unassembled WGS sequence"/>
</dbReference>
<keyword evidence="15" id="KW-1185">Reference proteome</keyword>
<dbReference type="GO" id="GO:0044718">
    <property type="term" value="P:siderophore transmembrane transport"/>
    <property type="evidence" value="ECO:0007669"/>
    <property type="project" value="TreeGrafter"/>
</dbReference>
<keyword evidence="2 10" id="KW-0813">Transport</keyword>
<evidence type="ECO:0000259" key="12">
    <source>
        <dbReference type="Pfam" id="PF00593"/>
    </source>
</evidence>
<evidence type="ECO:0000256" key="11">
    <source>
        <dbReference type="RuleBase" id="RU003357"/>
    </source>
</evidence>
<protein>
    <submittedName>
        <fullName evidence="14">TonB-dependent receptor</fullName>
    </submittedName>
</protein>
<keyword evidence="4 10" id="KW-0812">Transmembrane</keyword>
<dbReference type="GO" id="GO:0015344">
    <property type="term" value="F:siderophore uptake transmembrane transporter activity"/>
    <property type="evidence" value="ECO:0007669"/>
    <property type="project" value="TreeGrafter"/>
</dbReference>
<evidence type="ECO:0000256" key="9">
    <source>
        <dbReference type="ARBA" id="ARBA00023237"/>
    </source>
</evidence>
<comment type="caution">
    <text evidence="14">The sequence shown here is derived from an EMBL/GenBank/DDBJ whole genome shotgun (WGS) entry which is preliminary data.</text>
</comment>
<comment type="subcellular location">
    <subcellularLocation>
        <location evidence="1 10">Cell outer membrane</location>
        <topology evidence="1 10">Multi-pass membrane protein</topology>
    </subcellularLocation>
</comment>
<evidence type="ECO:0000313" key="15">
    <source>
        <dbReference type="Proteomes" id="UP000241206"/>
    </source>
</evidence>
<dbReference type="AlphaFoldDB" id="A0A2T4I8D7"/>
<dbReference type="PANTHER" id="PTHR30069">
    <property type="entry name" value="TONB-DEPENDENT OUTER MEMBRANE RECEPTOR"/>
    <property type="match status" value="1"/>
</dbReference>
<sequence>MRALILTAFALPSVAYAEGRDIVVTGAGLEAPAGLAAYDVSVIERDRLTTTASGRLEDVLRDVAGFQQFRRSDSRSAHPTSQGATLRGLGGNASARALILLDGVPQIDPFGGWIPWSAYDPSRLGMVRVTRGGGSGVNGPGALAGTIELMSAGPDEIAPAWVAIAYGSRDSVEAEAGVSGAMGGGYGVLSASYARGDGFTPIVAAARGPVDRPAFYEQASLSARTAFAVGGDTELQTNLLGMLDRRNRGTDFTPNRNLGADASVRLVGRGRWGWEAATWLQLREFSSGFASVNADRTAVNPSLDQYNVPATGLGARFEVRPPLGGGVELRLGGDARQTTGETKELYSFAAGAPTRARRAGGRTRTFGGFADLSFAPDDAWTLTAGARIDRWRIERGHLDETVLATGAAATDQDFADRSGWEPTARAGIAFRPAQAVTLRSAGYLGWRLPSLNELYRPFRVGADVTAANALLKPERLKGVDAGVDYRPLPGFRLSATLFYNRLDDAIANVTLAPNSRQRQNLEAIRSQGIELEAAARHGPWQLSGSWTLIDAKVRADAGPSAALDGLRPAQTPRNQASATLAWNRPDGMAASATVRHLAGQYEDDQNSRRLGAATTLDAVLRVPVARGLSIEARGENLTDTLVEAGISGADVIERATPRTLWIGLRYGG</sequence>
<dbReference type="GO" id="GO:0009279">
    <property type="term" value="C:cell outer membrane"/>
    <property type="evidence" value="ECO:0007669"/>
    <property type="project" value="UniProtKB-SubCell"/>
</dbReference>
<keyword evidence="7 10" id="KW-0472">Membrane</keyword>
<evidence type="ECO:0000256" key="7">
    <source>
        <dbReference type="ARBA" id="ARBA00023136"/>
    </source>
</evidence>
<accession>A0A2T4I8D7</accession>
<evidence type="ECO:0000256" key="10">
    <source>
        <dbReference type="PROSITE-ProRule" id="PRU01360"/>
    </source>
</evidence>
<evidence type="ECO:0000256" key="6">
    <source>
        <dbReference type="ARBA" id="ARBA00023077"/>
    </source>
</evidence>
<dbReference type="Gene3D" id="2.40.170.20">
    <property type="entry name" value="TonB-dependent receptor, beta-barrel domain"/>
    <property type="match status" value="1"/>
</dbReference>
<evidence type="ECO:0000313" key="14">
    <source>
        <dbReference type="EMBL" id="PTD28002.1"/>
    </source>
</evidence>
<dbReference type="RefSeq" id="WP_107393549.1">
    <property type="nucleotide sequence ID" value="NZ_PHHF01000001.1"/>
</dbReference>
<proteinExistence type="inferred from homology"/>
<feature type="domain" description="TonB-dependent receptor plug" evidence="13">
    <location>
        <begin position="38"/>
        <end position="146"/>
    </location>
</feature>
<dbReference type="Pfam" id="PF07715">
    <property type="entry name" value="Plug"/>
    <property type="match status" value="1"/>
</dbReference>
<organism evidence="14 15">
    <name type="scientific">Edaphosphingomonas fennica</name>
    <dbReference type="NCBI Taxonomy" id="114404"/>
    <lineage>
        <taxon>Bacteria</taxon>
        <taxon>Pseudomonadati</taxon>
        <taxon>Pseudomonadota</taxon>
        <taxon>Alphaproteobacteria</taxon>
        <taxon>Sphingomonadales</taxon>
        <taxon>Rhizorhabdaceae</taxon>
        <taxon>Edaphosphingomonas</taxon>
    </lineage>
</organism>
<dbReference type="Gene3D" id="2.170.130.10">
    <property type="entry name" value="TonB-dependent receptor, plug domain"/>
    <property type="match status" value="1"/>
</dbReference>
<keyword evidence="9 10" id="KW-0998">Cell outer membrane</keyword>
<comment type="similarity">
    <text evidence="10 11">Belongs to the TonB-dependent receptor family.</text>
</comment>
<evidence type="ECO:0000256" key="4">
    <source>
        <dbReference type="ARBA" id="ARBA00022692"/>
    </source>
</evidence>
<dbReference type="PROSITE" id="PS52016">
    <property type="entry name" value="TONB_DEPENDENT_REC_3"/>
    <property type="match status" value="1"/>
</dbReference>
<dbReference type="PANTHER" id="PTHR30069:SF29">
    <property type="entry name" value="HEMOGLOBIN AND HEMOGLOBIN-HAPTOGLOBIN-BINDING PROTEIN 1-RELATED"/>
    <property type="match status" value="1"/>
</dbReference>
<dbReference type="InterPro" id="IPR000531">
    <property type="entry name" value="Beta-barrel_TonB"/>
</dbReference>
<evidence type="ECO:0000259" key="13">
    <source>
        <dbReference type="Pfam" id="PF07715"/>
    </source>
</evidence>
<gene>
    <name evidence="14" type="ORF">CV103_00090</name>
</gene>
<keyword evidence="3 10" id="KW-1134">Transmembrane beta strand</keyword>
<keyword evidence="8 14" id="KW-0675">Receptor</keyword>
<evidence type="ECO:0000256" key="5">
    <source>
        <dbReference type="ARBA" id="ARBA00022729"/>
    </source>
</evidence>
<dbReference type="EMBL" id="PHHF01000001">
    <property type="protein sequence ID" value="PTD28002.1"/>
    <property type="molecule type" value="Genomic_DNA"/>
</dbReference>
<reference evidence="14 15" key="1">
    <citation type="submission" date="2017-11" db="EMBL/GenBank/DDBJ databases">
        <title>Sphingomonas oleivorans sp. nov., isolated from oil-contaminated soil.</title>
        <authorList>
            <person name="Wang L."/>
            <person name="Chen L."/>
        </authorList>
    </citation>
    <scope>NUCLEOTIDE SEQUENCE [LARGE SCALE GENOMIC DNA]</scope>
    <source>
        <strain evidence="14 15">K101</strain>
    </source>
</reference>
<dbReference type="InterPro" id="IPR039426">
    <property type="entry name" value="TonB-dep_rcpt-like"/>
</dbReference>
<keyword evidence="6 11" id="KW-0798">TonB box</keyword>
<dbReference type="InterPro" id="IPR036942">
    <property type="entry name" value="Beta-barrel_TonB_sf"/>
</dbReference>
<evidence type="ECO:0000256" key="2">
    <source>
        <dbReference type="ARBA" id="ARBA00022448"/>
    </source>
</evidence>